<organism evidence="7 8">
    <name type="scientific">Chytriomyces confervae</name>
    <dbReference type="NCBI Taxonomy" id="246404"/>
    <lineage>
        <taxon>Eukaryota</taxon>
        <taxon>Fungi</taxon>
        <taxon>Fungi incertae sedis</taxon>
        <taxon>Chytridiomycota</taxon>
        <taxon>Chytridiomycota incertae sedis</taxon>
        <taxon>Chytridiomycetes</taxon>
        <taxon>Chytridiales</taxon>
        <taxon>Chytriomycetaceae</taxon>
        <taxon>Chytriomyces</taxon>
    </lineage>
</organism>
<dbReference type="OrthoDB" id="1700726at2759"/>
<dbReference type="GO" id="GO:0005811">
    <property type="term" value="C:lipid droplet"/>
    <property type="evidence" value="ECO:0007669"/>
    <property type="project" value="TreeGrafter"/>
</dbReference>
<dbReference type="GO" id="GO:0004467">
    <property type="term" value="F:long-chain fatty acid-CoA ligase activity"/>
    <property type="evidence" value="ECO:0007669"/>
    <property type="project" value="UniProtKB-EC"/>
</dbReference>
<dbReference type="AlphaFoldDB" id="A0A507EZ27"/>
<keyword evidence="4" id="KW-0067">ATP-binding</keyword>
<evidence type="ECO:0000313" key="8">
    <source>
        <dbReference type="Proteomes" id="UP000320333"/>
    </source>
</evidence>
<dbReference type="InterPro" id="IPR042099">
    <property type="entry name" value="ANL_N_sf"/>
</dbReference>
<dbReference type="STRING" id="246404.A0A507EZ27"/>
<evidence type="ECO:0000256" key="2">
    <source>
        <dbReference type="ARBA" id="ARBA00022598"/>
    </source>
</evidence>
<keyword evidence="3" id="KW-0547">Nucleotide-binding</keyword>
<dbReference type="Gene3D" id="3.40.50.12780">
    <property type="entry name" value="N-terminal domain of ligase-like"/>
    <property type="match status" value="1"/>
</dbReference>
<dbReference type="GO" id="GO:0005524">
    <property type="term" value="F:ATP binding"/>
    <property type="evidence" value="ECO:0007669"/>
    <property type="project" value="UniProtKB-KW"/>
</dbReference>
<dbReference type="SUPFAM" id="SSF56801">
    <property type="entry name" value="Acetyl-CoA synthetase-like"/>
    <property type="match status" value="1"/>
</dbReference>
<dbReference type="InterPro" id="IPR020459">
    <property type="entry name" value="AMP-binding"/>
</dbReference>
<reference evidence="7 8" key="1">
    <citation type="journal article" date="2019" name="Sci. Rep.">
        <title>Comparative genomics of chytrid fungi reveal insights into the obligate biotrophic and pathogenic lifestyle of Synchytrium endobioticum.</title>
        <authorList>
            <person name="van de Vossenberg B.T.L.H."/>
            <person name="Warris S."/>
            <person name="Nguyen H.D.T."/>
            <person name="van Gent-Pelzer M.P.E."/>
            <person name="Joly D.L."/>
            <person name="van de Geest H.C."/>
            <person name="Bonants P.J.M."/>
            <person name="Smith D.S."/>
            <person name="Levesque C.A."/>
            <person name="van der Lee T.A.J."/>
        </authorList>
    </citation>
    <scope>NUCLEOTIDE SEQUENCE [LARGE SCALE GENOMIC DNA]</scope>
    <source>
        <strain evidence="7 8">CBS 675.73</strain>
    </source>
</reference>
<dbReference type="GO" id="GO:0035336">
    <property type="term" value="P:long-chain fatty-acyl-CoA metabolic process"/>
    <property type="evidence" value="ECO:0007669"/>
    <property type="project" value="TreeGrafter"/>
</dbReference>
<keyword evidence="2" id="KW-0436">Ligase</keyword>
<sequence>MSRRSLKRTHSKTLLDTETATTSAVYRSTKSLETLTEIPEEGINTVFDIIQRGFNRMGDREMFGQRRVVNIIEEEKQVTKKVPGGGEVTETKKWKYFELSGFEWLTWKQTQQLVVAYSSGLRALGLRKDDKFTIYADTSRDWMFMAMSCMQQSITISTAYATLGEEGLTYSLQECEVTTLFTNAELLPTLGKIAPAVNLLKTIIYNGTADPAVLQSIAKDHPHLKLITLEELKQLGEQQIYEPVPPAKDDLAMIMYTSGSTGPPKGVMISHGNIVASVAASMIYTKPYINQDGVGELFLGYLPLAHILEFTIEMTFLYAGIQIGYGSVKTLTDASVRNCKGDIRELRPTVLAGVPAVWEGIRKAVTLKVENSSGFAKSLFKGAFDLKWMLMNHGLDFLAWPLDAIIFKKVKEQVGGRLKFALSGGAPMPKSTQQFLNVTTTKVVSGYGMTECTAVLALQEVSESFRLGVTGAPVTSVEIKLADVPDAGYLSTNKPRPQGEIWVRGPSVMKGYYKQPALTKEAITEDGWLMTGDIAEMNEDGTLMIIDRKKNLVKLSNGEYIALEKLEANYKTSKYVQNICVHADSEQSYAIALIQPIEAQIRALAGELNKNPGVDVAHLDFEELCKRADIRAGVLDSLKGIAKSVGFKPAEIVGQVMVSHEEWTPQNGLLTAAMKLQRKVIFNKYKSDIQTMYSA</sequence>
<dbReference type="PANTHER" id="PTHR43272:SF83">
    <property type="entry name" value="ACYL-COA SYNTHETASE LONG-CHAIN, ISOFORM J"/>
    <property type="match status" value="1"/>
</dbReference>
<feature type="domain" description="AMP-dependent synthetase/ligase" evidence="6">
    <location>
        <begin position="101"/>
        <end position="513"/>
    </location>
</feature>
<dbReference type="Proteomes" id="UP000320333">
    <property type="component" value="Unassembled WGS sequence"/>
</dbReference>
<evidence type="ECO:0000256" key="4">
    <source>
        <dbReference type="ARBA" id="ARBA00022840"/>
    </source>
</evidence>
<dbReference type="EMBL" id="QEAP01000350">
    <property type="protein sequence ID" value="TPX68627.1"/>
    <property type="molecule type" value="Genomic_DNA"/>
</dbReference>
<evidence type="ECO:0000313" key="7">
    <source>
        <dbReference type="EMBL" id="TPX68627.1"/>
    </source>
</evidence>
<dbReference type="PRINTS" id="PR00154">
    <property type="entry name" value="AMPBINDING"/>
</dbReference>
<protein>
    <recommendedName>
        <fullName evidence="6">AMP-dependent synthetase/ligase domain-containing protein</fullName>
    </recommendedName>
</protein>
<gene>
    <name evidence="7" type="ORF">CcCBS67573_g07130</name>
</gene>
<dbReference type="GO" id="GO:0005783">
    <property type="term" value="C:endoplasmic reticulum"/>
    <property type="evidence" value="ECO:0007669"/>
    <property type="project" value="TreeGrafter"/>
</dbReference>
<comment type="caution">
    <text evidence="7">The sequence shown here is derived from an EMBL/GenBank/DDBJ whole genome shotgun (WGS) entry which is preliminary data.</text>
</comment>
<name>A0A507EZ27_9FUNG</name>
<keyword evidence="8" id="KW-1185">Reference proteome</keyword>
<dbReference type="Pfam" id="PF00501">
    <property type="entry name" value="AMP-binding"/>
    <property type="match status" value="1"/>
</dbReference>
<evidence type="ECO:0000256" key="3">
    <source>
        <dbReference type="ARBA" id="ARBA00022741"/>
    </source>
</evidence>
<comment type="catalytic activity">
    <reaction evidence="5">
        <text>a long-chain fatty acid + ATP + CoA = a long-chain fatty acyl-CoA + AMP + diphosphate</text>
        <dbReference type="Rhea" id="RHEA:15421"/>
        <dbReference type="ChEBI" id="CHEBI:30616"/>
        <dbReference type="ChEBI" id="CHEBI:33019"/>
        <dbReference type="ChEBI" id="CHEBI:57287"/>
        <dbReference type="ChEBI" id="CHEBI:57560"/>
        <dbReference type="ChEBI" id="CHEBI:83139"/>
        <dbReference type="ChEBI" id="CHEBI:456215"/>
        <dbReference type="EC" id="6.2.1.3"/>
    </reaction>
</comment>
<accession>A0A507EZ27</accession>
<comment type="similarity">
    <text evidence="1">Belongs to the ATP-dependent AMP-binding enzyme family.</text>
</comment>
<evidence type="ECO:0000256" key="1">
    <source>
        <dbReference type="ARBA" id="ARBA00006432"/>
    </source>
</evidence>
<dbReference type="GO" id="GO:0005886">
    <property type="term" value="C:plasma membrane"/>
    <property type="evidence" value="ECO:0007669"/>
    <property type="project" value="TreeGrafter"/>
</dbReference>
<dbReference type="InterPro" id="IPR020845">
    <property type="entry name" value="AMP-binding_CS"/>
</dbReference>
<dbReference type="InterPro" id="IPR000873">
    <property type="entry name" value="AMP-dep_synth/lig_dom"/>
</dbReference>
<evidence type="ECO:0000256" key="5">
    <source>
        <dbReference type="ARBA" id="ARBA00036813"/>
    </source>
</evidence>
<evidence type="ECO:0000259" key="6">
    <source>
        <dbReference type="Pfam" id="PF00501"/>
    </source>
</evidence>
<dbReference type="PANTHER" id="PTHR43272">
    <property type="entry name" value="LONG-CHAIN-FATTY-ACID--COA LIGASE"/>
    <property type="match status" value="1"/>
</dbReference>
<proteinExistence type="inferred from homology"/>
<dbReference type="PROSITE" id="PS00455">
    <property type="entry name" value="AMP_BINDING"/>
    <property type="match status" value="1"/>
</dbReference>